<dbReference type="EMBL" id="AP017928">
    <property type="protein sequence ID" value="BBA33204.1"/>
    <property type="molecule type" value="Genomic_DNA"/>
</dbReference>
<dbReference type="SUPFAM" id="SSF160766">
    <property type="entry name" value="NE1680-like"/>
    <property type="match status" value="1"/>
</dbReference>
<dbReference type="AlphaFoldDB" id="A0A250KNS6"/>
<name>A0A250KNS6_9GAMM</name>
<dbReference type="KEGG" id="mmai:sS8_1242"/>
<keyword evidence="2" id="KW-1185">Reference proteome</keyword>
<sequence length="88" mass="10000">MSQIHVFDTYARSASGKIMHFDVVLPENDPAKALQYARDWLRSIGEEDAVVNAENCAYCHSEPDAPHEMQKDIEKQGYSIFKLEGCPR</sequence>
<gene>
    <name evidence="1" type="ORF">sS8_1242</name>
</gene>
<dbReference type="InterPro" id="IPR018592">
    <property type="entry name" value="DUF2024"/>
</dbReference>
<proteinExistence type="predicted"/>
<evidence type="ECO:0008006" key="3">
    <source>
        <dbReference type="Google" id="ProtNLM"/>
    </source>
</evidence>
<evidence type="ECO:0000313" key="1">
    <source>
        <dbReference type="EMBL" id="BBA33204.1"/>
    </source>
</evidence>
<dbReference type="InterPro" id="IPR023122">
    <property type="entry name" value="NE1680-like_sf"/>
</dbReference>
<dbReference type="OrthoDB" id="9795699at2"/>
<protein>
    <recommendedName>
        <fullName evidence="3">DUF2024 domain-containing protein</fullName>
    </recommendedName>
</protein>
<reference evidence="1 2" key="1">
    <citation type="submission" date="2016-12" db="EMBL/GenBank/DDBJ databases">
        <title>Genome sequencing of Methylocaldum marinum.</title>
        <authorList>
            <person name="Takeuchi M."/>
            <person name="Kamagata Y."/>
            <person name="Hiraoka S."/>
            <person name="Oshima K."/>
            <person name="Hattori M."/>
            <person name="Iwasaki W."/>
        </authorList>
    </citation>
    <scope>NUCLEOTIDE SEQUENCE [LARGE SCALE GENOMIC DNA]</scope>
    <source>
        <strain evidence="1 2">S8</strain>
    </source>
</reference>
<accession>A0A250KNS6</accession>
<dbReference type="Proteomes" id="UP000266313">
    <property type="component" value="Chromosome"/>
</dbReference>
<organism evidence="1 2">
    <name type="scientific">Methylocaldum marinum</name>
    <dbReference type="NCBI Taxonomy" id="1432792"/>
    <lineage>
        <taxon>Bacteria</taxon>
        <taxon>Pseudomonadati</taxon>
        <taxon>Pseudomonadota</taxon>
        <taxon>Gammaproteobacteria</taxon>
        <taxon>Methylococcales</taxon>
        <taxon>Methylococcaceae</taxon>
        <taxon>Methylocaldum</taxon>
    </lineage>
</organism>
<dbReference type="Gene3D" id="3.10.510.10">
    <property type="entry name" value="NE1680-like"/>
    <property type="match status" value="1"/>
</dbReference>
<dbReference type="Pfam" id="PF09630">
    <property type="entry name" value="DUF2024"/>
    <property type="match status" value="1"/>
</dbReference>
<evidence type="ECO:0000313" key="2">
    <source>
        <dbReference type="Proteomes" id="UP000266313"/>
    </source>
</evidence>